<sequence>MLSESDLKDAVFWACEQEVSAPKPGNVNVISDGHNMVVEDFIKSAHAIAPVMAKPDLTVGERILQSIQATRRVVNCNTNLGIVLLFAPLCQAVQSCETFDELPERLQVVLNNLTVDDAIDCYQAIRLAEAGGLGKQDQQDISAVPTITLLEAMDLAKNRDHIAQQYINNFNTLWDLSLPSLTKAINSGESVEWATAFAYLKLLSKALDSLISRKQSTALATKVSERAKQFVIQIEETGTVETHFDALTHWDKELKEKAINPGTSADLIAATLLLYKFKQLLSFNEFQYHEAFSGRH</sequence>
<dbReference type="PANTHER" id="PTHR42280:SF1">
    <property type="entry name" value="CITG FAMILY PROTEIN"/>
    <property type="match status" value="1"/>
</dbReference>
<evidence type="ECO:0000313" key="2">
    <source>
        <dbReference type="Proteomes" id="UP001501476"/>
    </source>
</evidence>
<dbReference type="Gene3D" id="1.10.4200.10">
    <property type="entry name" value="Triphosphoribosyl-dephospho-CoA protein"/>
    <property type="match status" value="1"/>
</dbReference>
<proteinExistence type="predicted"/>
<accession>A0ABP3DN56</accession>
<dbReference type="RefSeq" id="WP_286303506.1">
    <property type="nucleotide sequence ID" value="NZ_AP027741.1"/>
</dbReference>
<protein>
    <submittedName>
        <fullName evidence="1">Triphosphoribosyl-dephospho-CoA synthase</fullName>
    </submittedName>
</protein>
<dbReference type="Proteomes" id="UP001501476">
    <property type="component" value="Unassembled WGS sequence"/>
</dbReference>
<dbReference type="InterPro" id="IPR002736">
    <property type="entry name" value="CitG"/>
</dbReference>
<comment type="caution">
    <text evidence="1">The sequence shown here is derived from an EMBL/GenBank/DDBJ whole genome shotgun (WGS) entry which is preliminary data.</text>
</comment>
<name>A0ABP3DN56_9GAMM</name>
<dbReference type="Pfam" id="PF01874">
    <property type="entry name" value="CitG"/>
    <property type="match status" value="1"/>
</dbReference>
<evidence type="ECO:0000313" key="1">
    <source>
        <dbReference type="EMBL" id="GAA0233969.1"/>
    </source>
</evidence>
<reference evidence="2" key="1">
    <citation type="journal article" date="2019" name="Int. J. Syst. Evol. Microbiol.">
        <title>The Global Catalogue of Microorganisms (GCM) 10K type strain sequencing project: providing services to taxonomists for standard genome sequencing and annotation.</title>
        <authorList>
            <consortium name="The Broad Institute Genomics Platform"/>
            <consortium name="The Broad Institute Genome Sequencing Center for Infectious Disease"/>
            <person name="Wu L."/>
            <person name="Ma J."/>
        </authorList>
    </citation>
    <scope>NUCLEOTIDE SEQUENCE [LARGE SCALE GENOMIC DNA]</scope>
    <source>
        <strain evidence="2">JCM 6886</strain>
    </source>
</reference>
<dbReference type="EMBL" id="BAAADG010000018">
    <property type="protein sequence ID" value="GAA0233969.1"/>
    <property type="molecule type" value="Genomic_DNA"/>
</dbReference>
<dbReference type="PANTHER" id="PTHR42280">
    <property type="entry name" value="CITG FAMILY PROTEIN"/>
    <property type="match status" value="1"/>
</dbReference>
<organism evidence="1 2">
    <name type="scientific">Methylophaga marina</name>
    <dbReference type="NCBI Taxonomy" id="45495"/>
    <lineage>
        <taxon>Bacteria</taxon>
        <taxon>Pseudomonadati</taxon>
        <taxon>Pseudomonadota</taxon>
        <taxon>Gammaproteobacteria</taxon>
        <taxon>Thiotrichales</taxon>
        <taxon>Piscirickettsiaceae</taxon>
        <taxon>Methylophaga</taxon>
    </lineage>
</organism>
<keyword evidence="2" id="KW-1185">Reference proteome</keyword>
<gene>
    <name evidence="1" type="ORF">GCM10008964_26610</name>
</gene>